<keyword evidence="14" id="KW-1185">Reference proteome</keyword>
<dbReference type="PIRSF" id="PIRSF036950">
    <property type="entry name" value="UCP036950"/>
    <property type="match status" value="1"/>
</dbReference>
<keyword evidence="7 10" id="KW-0539">Nucleus</keyword>
<dbReference type="PANTHER" id="PTHR13989">
    <property type="entry name" value="REPLICATION PROTEIN A-RELATED"/>
    <property type="match status" value="1"/>
</dbReference>
<evidence type="ECO:0000256" key="6">
    <source>
        <dbReference type="ARBA" id="ARBA00023125"/>
    </source>
</evidence>
<dbReference type="InterPro" id="IPR036390">
    <property type="entry name" value="WH_DNA-bd_sf"/>
</dbReference>
<comment type="function">
    <text evidence="10">Component of the CST complex. The CST complex binds single-stranded DNA with high affinity in a sequence-independent manner, while isolated subunits bind DNA with low affinity by themselves.</text>
</comment>
<reference evidence="13" key="3">
    <citation type="submission" date="2025-09" db="UniProtKB">
        <authorList>
            <consortium name="Ensembl"/>
        </authorList>
    </citation>
    <scope>IDENTIFICATION</scope>
</reference>
<evidence type="ECO:0000256" key="2">
    <source>
        <dbReference type="ARBA" id="ARBA00004574"/>
    </source>
</evidence>
<gene>
    <name evidence="13" type="primary">STN1</name>
</gene>
<dbReference type="PANTHER" id="PTHR13989:SF33">
    <property type="entry name" value="CST COMPLEX SUBUNIT STN1"/>
    <property type="match status" value="1"/>
</dbReference>
<keyword evidence="5 10" id="KW-0779">Telomere</keyword>
<evidence type="ECO:0000313" key="14">
    <source>
        <dbReference type="Proteomes" id="UP000694402"/>
    </source>
</evidence>
<dbReference type="Gene3D" id="1.10.10.10">
    <property type="entry name" value="Winged helix-like DNA-binding domain superfamily/Winged helix DNA-binding domain"/>
    <property type="match status" value="1"/>
</dbReference>
<evidence type="ECO:0000256" key="4">
    <source>
        <dbReference type="ARBA" id="ARBA00022454"/>
    </source>
</evidence>
<dbReference type="InterPro" id="IPR014647">
    <property type="entry name" value="Stn1"/>
</dbReference>
<dbReference type="FunFam" id="1.10.10.10:FF:000275">
    <property type="entry name" value="CST complex subunit STN1"/>
    <property type="match status" value="1"/>
</dbReference>
<dbReference type="InterPro" id="IPR012340">
    <property type="entry name" value="NA-bd_OB-fold"/>
</dbReference>
<evidence type="ECO:0000256" key="1">
    <source>
        <dbReference type="ARBA" id="ARBA00004123"/>
    </source>
</evidence>
<dbReference type="GO" id="GO:0043047">
    <property type="term" value="F:single-stranded telomeric DNA binding"/>
    <property type="evidence" value="ECO:0007669"/>
    <property type="project" value="UniProtKB-UniRule"/>
</dbReference>
<evidence type="ECO:0000259" key="12">
    <source>
        <dbReference type="Pfam" id="PF09170"/>
    </source>
</evidence>
<evidence type="ECO:0000256" key="10">
    <source>
        <dbReference type="PIRNR" id="PIRNR036950"/>
    </source>
</evidence>
<proteinExistence type="predicted"/>
<reference evidence="13" key="2">
    <citation type="submission" date="2025-08" db="UniProtKB">
        <authorList>
            <consortium name="Ensembl"/>
        </authorList>
    </citation>
    <scope>IDENTIFICATION</scope>
</reference>
<feature type="domain" description="Stn1 C-terminal" evidence="12">
    <location>
        <begin position="238"/>
        <end position="404"/>
    </location>
</feature>
<dbReference type="GO" id="GO:0010833">
    <property type="term" value="P:telomere maintenance via telomere lengthening"/>
    <property type="evidence" value="ECO:0007669"/>
    <property type="project" value="UniProtKB-UniRule"/>
</dbReference>
<evidence type="ECO:0000256" key="3">
    <source>
        <dbReference type="ARBA" id="ARBA00017411"/>
    </source>
</evidence>
<dbReference type="InterPro" id="IPR042082">
    <property type="entry name" value="CST_Stn1_wHTH1_sf"/>
</dbReference>
<organism evidence="13 14">
    <name type="scientific">Oncorhynchus tshawytscha</name>
    <name type="common">Chinook salmon</name>
    <name type="synonym">Salmo tshawytscha</name>
    <dbReference type="NCBI Taxonomy" id="74940"/>
    <lineage>
        <taxon>Eukaryota</taxon>
        <taxon>Metazoa</taxon>
        <taxon>Chordata</taxon>
        <taxon>Craniata</taxon>
        <taxon>Vertebrata</taxon>
        <taxon>Euteleostomi</taxon>
        <taxon>Actinopterygii</taxon>
        <taxon>Neopterygii</taxon>
        <taxon>Teleostei</taxon>
        <taxon>Protacanthopterygii</taxon>
        <taxon>Salmoniformes</taxon>
        <taxon>Salmonidae</taxon>
        <taxon>Salmoninae</taxon>
        <taxon>Oncorhynchus</taxon>
    </lineage>
</organism>
<dbReference type="Ensembl" id="ENSOTST00005133937.1">
    <property type="protein sequence ID" value="ENSOTSP00005118239.1"/>
    <property type="gene ID" value="ENSOTSG00005029838.2"/>
</dbReference>
<sequence>MQPEATEPEEDSVWEEPPSMLWGLDPMFNAFNRLYVKDILHMRESCQVSGIYFYNSHPIFKVDVLGTVVYKREREDFFCYGVDDGTGVINSLCWKDEQWREQGDPATRKCRYSHYSCVSTLFVFTVGCVLSSVWARAFGSSACEDFNPASELKKLRQAQHSSSHLEIGELLRVRGPVKTSRQQREIMASTYYKVSDPVMAVQISWMMEVPQLYRQCYDKPFHLDSSAQNIQGGSASYLLGRATRILKDFLKEKEVTRFRPYDVQDLLQPLVSRQPQKTASEQEPEAGPSSGPPTSFKQLRELLQKSLQILQDEGLVFRKVKCQDEVYHVTERDKDLLMAVRDILREDCRREKYAEKGCHILHILSSVRQRYSRNVSKAALVLVLKALECNSDIISTSDSHYTIL</sequence>
<dbReference type="GO" id="GO:1990879">
    <property type="term" value="C:CST complex"/>
    <property type="evidence" value="ECO:0007669"/>
    <property type="project" value="InterPro"/>
</dbReference>
<dbReference type="Gene3D" id="2.40.50.140">
    <property type="entry name" value="Nucleic acid-binding proteins"/>
    <property type="match status" value="1"/>
</dbReference>
<dbReference type="Pfam" id="PF09170">
    <property type="entry name" value="STN1_2"/>
    <property type="match status" value="1"/>
</dbReference>
<accession>A0AAZ3PQZ6</accession>
<evidence type="ECO:0000256" key="11">
    <source>
        <dbReference type="SAM" id="MobiDB-lite"/>
    </source>
</evidence>
<evidence type="ECO:0000313" key="13">
    <source>
        <dbReference type="Ensembl" id="ENSOTSP00005118239.1"/>
    </source>
</evidence>
<dbReference type="InterPro" id="IPR036388">
    <property type="entry name" value="WH-like_DNA-bd_sf"/>
</dbReference>
<feature type="region of interest" description="Disordered" evidence="11">
    <location>
        <begin position="273"/>
        <end position="295"/>
    </location>
</feature>
<dbReference type="InterPro" id="IPR015253">
    <property type="entry name" value="CST_STN1_C"/>
</dbReference>
<evidence type="ECO:0000256" key="7">
    <source>
        <dbReference type="ARBA" id="ARBA00023242"/>
    </source>
</evidence>
<keyword evidence="4 10" id="KW-0158">Chromosome</keyword>
<reference evidence="14" key="1">
    <citation type="journal article" date="2018" name="PLoS ONE">
        <title>Chinook salmon (Oncorhynchus tshawytscha) genome and transcriptome.</title>
        <authorList>
            <person name="Christensen K.A."/>
            <person name="Leong J.S."/>
            <person name="Sakhrani D."/>
            <person name="Biagi C.A."/>
            <person name="Minkley D.R."/>
            <person name="Withler R.E."/>
            <person name="Rondeau E.B."/>
            <person name="Koop B.F."/>
            <person name="Devlin R.H."/>
        </authorList>
    </citation>
    <scope>NUCLEOTIDE SEQUENCE [LARGE SCALE GENOMIC DNA]</scope>
</reference>
<evidence type="ECO:0000256" key="8">
    <source>
        <dbReference type="ARBA" id="ARBA00030039"/>
    </source>
</evidence>
<dbReference type="SUPFAM" id="SSF50249">
    <property type="entry name" value="Nucleic acid-binding proteins"/>
    <property type="match status" value="1"/>
</dbReference>
<dbReference type="SUPFAM" id="SSF46785">
    <property type="entry name" value="Winged helix' DNA-binding domain"/>
    <property type="match status" value="1"/>
</dbReference>
<dbReference type="GO" id="GO:0016233">
    <property type="term" value="P:telomere capping"/>
    <property type="evidence" value="ECO:0007669"/>
    <property type="project" value="InterPro"/>
</dbReference>
<dbReference type="GeneTree" id="ENSGT00390000000909"/>
<evidence type="ECO:0000256" key="5">
    <source>
        <dbReference type="ARBA" id="ARBA00022895"/>
    </source>
</evidence>
<dbReference type="Gene3D" id="1.10.10.980">
    <property type="entry name" value="CST, Suppressor of Cdc13 homolog, complex subunit STN1, N-terminal domain"/>
    <property type="match status" value="1"/>
</dbReference>
<dbReference type="Proteomes" id="UP000694402">
    <property type="component" value="Unassembled WGS sequence"/>
</dbReference>
<name>A0AAZ3PQZ6_ONCTS</name>
<dbReference type="AlphaFoldDB" id="A0AAZ3PQZ6"/>
<comment type="subcellular location">
    <subcellularLocation>
        <location evidence="2">Chromosome</location>
        <location evidence="2">Telomere</location>
    </subcellularLocation>
    <subcellularLocation>
        <location evidence="1 10">Nucleus</location>
    </subcellularLocation>
</comment>
<keyword evidence="6 10" id="KW-0238">DNA-binding</keyword>
<protein>
    <recommendedName>
        <fullName evidence="3 10">CST complex subunit STN1</fullName>
    </recommendedName>
    <alternativeName>
        <fullName evidence="9 10">Oligonucleotide/oligosaccharide-binding fold-containing protein 1</fullName>
    </alternativeName>
    <alternativeName>
        <fullName evidence="8 10">Suppressor of cdc thirteen homolog</fullName>
    </alternativeName>
</protein>
<comment type="subunit">
    <text evidence="10">Component of the CST complex.</text>
</comment>
<evidence type="ECO:0000256" key="9">
    <source>
        <dbReference type="ARBA" id="ARBA00030852"/>
    </source>
</evidence>
<dbReference type="InterPro" id="IPR040260">
    <property type="entry name" value="RFA2-like"/>
</dbReference>